<feature type="domain" description="Bacterial alpha-L-rhamnosidase N-terminal" evidence="5">
    <location>
        <begin position="148"/>
        <end position="271"/>
    </location>
</feature>
<feature type="domain" description="Alpha-L-rhamnosidase six-hairpin glycosidase" evidence="6">
    <location>
        <begin position="427"/>
        <end position="759"/>
    </location>
</feature>
<dbReference type="InterPro" id="IPR012341">
    <property type="entry name" value="6hp_glycosidase-like_sf"/>
</dbReference>
<dbReference type="Pfam" id="PF08531">
    <property type="entry name" value="Bac_rhamnosid_N"/>
    <property type="match status" value="1"/>
</dbReference>
<dbReference type="PANTHER" id="PTHR33307">
    <property type="entry name" value="ALPHA-RHAMNOSIDASE (EUROFUNG)"/>
    <property type="match status" value="1"/>
</dbReference>
<evidence type="ECO:0000256" key="1">
    <source>
        <dbReference type="ARBA" id="ARBA00001445"/>
    </source>
</evidence>
<evidence type="ECO:0000259" key="5">
    <source>
        <dbReference type="Pfam" id="PF08531"/>
    </source>
</evidence>
<sequence length="1041" mass="113000">MTAASAPLNLRADGRQRFASDSRLVPTCAREPRLSWVVPLLRDGQAQEEWHVRLCLADADPRDDESPTVFETHGTGSDPYTVVSRPLDAFTRYSWTVRVRDERGEWSEWADPARLETGPLEFADWRASWVTCPALTTLRAEFAISSPVQRARLHLTAQGLVRAAVNSAPVNGSATDATRVDTVRALVRTYDVTDLCRVGENVLDLTVSGGEWQRTGLDPRALAELVLDLLDGTRLRVGTSADMATAPSEVVAHEPFYLERHDPRATPSFSTVDPPRCVRPALTPSTVDTAPQDVQPDLTPPLHDVRRFEPAFIGTIDGARLFDVGVNVAGRPALELIDGVPAGTVVRIVHGEHLDATGRLDTTNITMPFDHGRERQALEVVATGEPGQVCTPWFAYYGFRFVEVQGLPSDAVVRLEVRSHHTDLAVVGAVETDDAQVNTLITRANRTLLNNVHGIPEDCPTREQAGWTGDTSAIAEFEMSAFDAESFLRKWLTDLRTSQQPDGAIPAIAPDVRAAKTPADPVWGSALQRILINHWRHYGDRRVVDENLPALRRWADFQLRSRGADGVVSGSPISYGHDWLALEQTPPPIHHTAATIDCLEILAELESEVGEPLLAALRRDQANEIRVAARKAFFDPSSRTFGNGSQGSYACALEADILTDPDERAAAVASIVSDVRMRGNRVSTGFAATRTVVSALAHNGHAQLLYDVLQQRDEPGVGAMLDHGPGTFWECWWIDPANTGTGSLDHVGLGGVFTAWAYQGLAGIRPIAAGYRRAQVAPQFVAGIDTLSSHRHTVRGRVGVRYRRERANAIVEVTVPVSMDAKVLLPGMDPVLVASGEHTFVIPWPIGEARAPVAVTSPWRAPAVAPPASDVDGPRDLLVDALSGRRVVGLGGATLQTLPTGLVCMPIPHAQLANTVVRVTSSAREPRREAFVRTIFDSPLDLEDAVFVYALVDLCVRSDPRAVAGVLALHGHDGTVLETTGRIWPAGWNRVRLDVTGWTGRSAVTAADVGIRLIDDDSDAALGESSFDVGEVGWSTRTPTW</sequence>
<dbReference type="Pfam" id="PF25788">
    <property type="entry name" value="Ig_Rha78A_N"/>
    <property type="match status" value="1"/>
</dbReference>
<dbReference type="SUPFAM" id="SSF49265">
    <property type="entry name" value="Fibronectin type III"/>
    <property type="match status" value="1"/>
</dbReference>
<comment type="catalytic activity">
    <reaction evidence="1">
        <text>Hydrolysis of terminal non-reducing alpha-L-rhamnose residues in alpha-L-rhamnosides.</text>
        <dbReference type="EC" id="3.2.1.40"/>
    </reaction>
</comment>
<dbReference type="InterPro" id="IPR008928">
    <property type="entry name" value="6-hairpin_glycosidase_sf"/>
</dbReference>
<evidence type="ECO:0000313" key="9">
    <source>
        <dbReference type="Proteomes" id="UP001501697"/>
    </source>
</evidence>
<keyword evidence="3" id="KW-0378">Hydrolase</keyword>
<dbReference type="Gene3D" id="2.60.40.10">
    <property type="entry name" value="Immunoglobulins"/>
    <property type="match status" value="1"/>
</dbReference>
<proteinExistence type="predicted"/>
<dbReference type="RefSeq" id="WP_344738964.1">
    <property type="nucleotide sequence ID" value="NZ_BAAAYU010000005.1"/>
</dbReference>
<gene>
    <name evidence="8" type="ORF">GCM10022200_24440</name>
</gene>
<evidence type="ECO:0000259" key="7">
    <source>
        <dbReference type="Pfam" id="PF17390"/>
    </source>
</evidence>
<dbReference type="InterPro" id="IPR035398">
    <property type="entry name" value="Bac_rhamnosid_C"/>
</dbReference>
<dbReference type="InterPro" id="IPR036116">
    <property type="entry name" value="FN3_sf"/>
</dbReference>
<dbReference type="InterPro" id="IPR013737">
    <property type="entry name" value="Bac_rhamnosid_N"/>
</dbReference>
<dbReference type="InterPro" id="IPR035396">
    <property type="entry name" value="Bac_rhamnosid6H"/>
</dbReference>
<comment type="caution">
    <text evidence="8">The sequence shown here is derived from an EMBL/GenBank/DDBJ whole genome shotgun (WGS) entry which is preliminary data.</text>
</comment>
<dbReference type="Gene3D" id="1.50.10.10">
    <property type="match status" value="1"/>
</dbReference>
<dbReference type="InterPro" id="IPR013783">
    <property type="entry name" value="Ig-like_fold"/>
</dbReference>
<accession>A0ABP7ATU6</accession>
<evidence type="ECO:0000256" key="2">
    <source>
        <dbReference type="ARBA" id="ARBA00012652"/>
    </source>
</evidence>
<protein>
    <recommendedName>
        <fullName evidence="2">alpha-L-rhamnosidase</fullName>
        <ecNumber evidence="2">3.2.1.40</ecNumber>
    </recommendedName>
</protein>
<reference evidence="9" key="1">
    <citation type="journal article" date="2019" name="Int. J. Syst. Evol. Microbiol.">
        <title>The Global Catalogue of Microorganisms (GCM) 10K type strain sequencing project: providing services to taxonomists for standard genome sequencing and annotation.</title>
        <authorList>
            <consortium name="The Broad Institute Genomics Platform"/>
            <consortium name="The Broad Institute Genome Sequencing Center for Infectious Disease"/>
            <person name="Wu L."/>
            <person name="Ma J."/>
        </authorList>
    </citation>
    <scope>NUCLEOTIDE SEQUENCE [LARGE SCALE GENOMIC DNA]</scope>
    <source>
        <strain evidence="9">JCM 16544</strain>
    </source>
</reference>
<name>A0ABP7ATU6_9MICO</name>
<evidence type="ECO:0000259" key="4">
    <source>
        <dbReference type="Pfam" id="PF05592"/>
    </source>
</evidence>
<dbReference type="Pfam" id="PF17390">
    <property type="entry name" value="Bac_rhamnosid_C"/>
    <property type="match status" value="1"/>
</dbReference>
<organism evidence="8 9">
    <name type="scientific">Microbacterium awajiense</name>
    <dbReference type="NCBI Taxonomy" id="415214"/>
    <lineage>
        <taxon>Bacteria</taxon>
        <taxon>Bacillati</taxon>
        <taxon>Actinomycetota</taxon>
        <taxon>Actinomycetes</taxon>
        <taxon>Micrococcales</taxon>
        <taxon>Microbacteriaceae</taxon>
        <taxon>Microbacterium</taxon>
    </lineage>
</organism>
<dbReference type="PANTHER" id="PTHR33307:SF6">
    <property type="entry name" value="ALPHA-RHAMNOSIDASE (EUROFUNG)-RELATED"/>
    <property type="match status" value="1"/>
</dbReference>
<feature type="domain" description="Alpha-L-rhamnosidase C-terminal" evidence="7">
    <location>
        <begin position="763"/>
        <end position="835"/>
    </location>
</feature>
<dbReference type="Pfam" id="PF17389">
    <property type="entry name" value="Bac_rhamnosid6H"/>
    <property type="match status" value="1"/>
</dbReference>
<dbReference type="SUPFAM" id="SSF48208">
    <property type="entry name" value="Six-hairpin glycosidases"/>
    <property type="match status" value="1"/>
</dbReference>
<dbReference type="EC" id="3.2.1.40" evidence="2"/>
<evidence type="ECO:0000259" key="6">
    <source>
        <dbReference type="Pfam" id="PF17389"/>
    </source>
</evidence>
<evidence type="ECO:0000256" key="3">
    <source>
        <dbReference type="ARBA" id="ARBA00022801"/>
    </source>
</evidence>
<keyword evidence="9" id="KW-1185">Reference proteome</keyword>
<dbReference type="InterPro" id="IPR008902">
    <property type="entry name" value="Rhamnosid_concanavalin"/>
</dbReference>
<dbReference type="Proteomes" id="UP001501697">
    <property type="component" value="Unassembled WGS sequence"/>
</dbReference>
<evidence type="ECO:0000313" key="8">
    <source>
        <dbReference type="EMBL" id="GAA3640010.1"/>
    </source>
</evidence>
<dbReference type="Pfam" id="PF05592">
    <property type="entry name" value="Bac_rhamnosid"/>
    <property type="match status" value="1"/>
</dbReference>
<dbReference type="InterPro" id="IPR016007">
    <property type="entry name" value="Alpha_rhamnosid"/>
</dbReference>
<feature type="domain" description="Alpha-L-rhamnosidase concanavalin-like" evidence="4">
    <location>
        <begin position="317"/>
        <end position="413"/>
    </location>
</feature>
<dbReference type="Gene3D" id="2.60.420.10">
    <property type="entry name" value="Maltose phosphorylase, domain 3"/>
    <property type="match status" value="1"/>
</dbReference>
<dbReference type="Gene3D" id="2.60.120.260">
    <property type="entry name" value="Galactose-binding domain-like"/>
    <property type="match status" value="2"/>
</dbReference>
<dbReference type="EMBL" id="BAAAYU010000005">
    <property type="protein sequence ID" value="GAA3640010.1"/>
    <property type="molecule type" value="Genomic_DNA"/>
</dbReference>